<dbReference type="InterPro" id="IPR027417">
    <property type="entry name" value="P-loop_NTPase"/>
</dbReference>
<feature type="compositionally biased region" description="Basic and acidic residues" evidence="13">
    <location>
        <begin position="648"/>
        <end position="658"/>
    </location>
</feature>
<evidence type="ECO:0000256" key="2">
    <source>
        <dbReference type="ARBA" id="ARBA00022490"/>
    </source>
</evidence>
<evidence type="ECO:0000256" key="7">
    <source>
        <dbReference type="ARBA" id="ARBA00022840"/>
    </source>
</evidence>
<name>A0A077WQT5_9FUNG</name>
<keyword evidence="10" id="KW-0206">Cytoskeleton</keyword>
<dbReference type="InterPro" id="IPR019821">
    <property type="entry name" value="Kinesin_motor_CS"/>
</dbReference>
<dbReference type="PRINTS" id="PR00380">
    <property type="entry name" value="KINESINHEAVY"/>
</dbReference>
<dbReference type="GO" id="GO:0007052">
    <property type="term" value="P:mitotic spindle organization"/>
    <property type="evidence" value="ECO:0007669"/>
    <property type="project" value="TreeGrafter"/>
</dbReference>
<evidence type="ECO:0000256" key="9">
    <source>
        <dbReference type="ARBA" id="ARBA00023175"/>
    </source>
</evidence>
<dbReference type="Gene3D" id="3.40.850.10">
    <property type="entry name" value="Kinesin motor domain"/>
    <property type="match status" value="1"/>
</dbReference>
<feature type="compositionally biased region" description="Basic residues" evidence="13">
    <location>
        <begin position="529"/>
        <end position="541"/>
    </location>
</feature>
<evidence type="ECO:0000256" key="11">
    <source>
        <dbReference type="PROSITE-ProRule" id="PRU00283"/>
    </source>
</evidence>
<dbReference type="InterPro" id="IPR001752">
    <property type="entry name" value="Kinesin_motor_dom"/>
</dbReference>
<feature type="compositionally biased region" description="Low complexity" evidence="13">
    <location>
        <begin position="546"/>
        <end position="561"/>
    </location>
</feature>
<evidence type="ECO:0000256" key="8">
    <source>
        <dbReference type="ARBA" id="ARBA00023054"/>
    </source>
</evidence>
<keyword evidence="5" id="KW-0677">Repeat</keyword>
<feature type="compositionally biased region" description="Polar residues" evidence="13">
    <location>
        <begin position="1523"/>
        <end position="1540"/>
    </location>
</feature>
<feature type="region of interest" description="Disordered" evidence="13">
    <location>
        <begin position="1523"/>
        <end position="1543"/>
    </location>
</feature>
<feature type="region of interest" description="Disordered" evidence="13">
    <location>
        <begin position="1305"/>
        <end position="1372"/>
    </location>
</feature>
<dbReference type="FunFam" id="3.40.850.10:FF:000011">
    <property type="entry name" value="Kinesin family member 21A"/>
    <property type="match status" value="1"/>
</dbReference>
<feature type="compositionally biased region" description="Polar residues" evidence="13">
    <location>
        <begin position="704"/>
        <end position="724"/>
    </location>
</feature>
<dbReference type="PANTHER" id="PTHR47969">
    <property type="entry name" value="CHROMOSOME-ASSOCIATED KINESIN KIF4A-RELATED"/>
    <property type="match status" value="1"/>
</dbReference>
<keyword evidence="9 11" id="KW-0505">Motor protein</keyword>
<dbReference type="OrthoDB" id="3176171at2759"/>
<keyword evidence="3" id="KW-0853">WD repeat</keyword>
<evidence type="ECO:0000256" key="13">
    <source>
        <dbReference type="SAM" id="MobiDB-lite"/>
    </source>
</evidence>
<keyword evidence="4" id="KW-0493">Microtubule</keyword>
<dbReference type="PROSITE" id="PS50067">
    <property type="entry name" value="KINESIN_MOTOR_2"/>
    <property type="match status" value="1"/>
</dbReference>
<feature type="compositionally biased region" description="Low complexity" evidence="13">
    <location>
        <begin position="1428"/>
        <end position="1449"/>
    </location>
</feature>
<evidence type="ECO:0000256" key="6">
    <source>
        <dbReference type="ARBA" id="ARBA00022741"/>
    </source>
</evidence>
<evidence type="ECO:0000256" key="5">
    <source>
        <dbReference type="ARBA" id="ARBA00022737"/>
    </source>
</evidence>
<proteinExistence type="inferred from homology"/>
<accession>A0A077WQT5</accession>
<dbReference type="GO" id="GO:0005874">
    <property type="term" value="C:microtubule"/>
    <property type="evidence" value="ECO:0007669"/>
    <property type="project" value="UniProtKB-KW"/>
</dbReference>
<dbReference type="GO" id="GO:0003777">
    <property type="term" value="F:microtubule motor activity"/>
    <property type="evidence" value="ECO:0007669"/>
    <property type="project" value="InterPro"/>
</dbReference>
<dbReference type="PROSITE" id="PS00411">
    <property type="entry name" value="KINESIN_MOTOR_1"/>
    <property type="match status" value="1"/>
</dbReference>
<feature type="coiled-coil region" evidence="12">
    <location>
        <begin position="1030"/>
        <end position="1065"/>
    </location>
</feature>
<evidence type="ECO:0000256" key="4">
    <source>
        <dbReference type="ARBA" id="ARBA00022701"/>
    </source>
</evidence>
<protein>
    <recommendedName>
        <fullName evidence="14">Kinesin motor domain-containing protein</fullName>
    </recommendedName>
</protein>
<feature type="coiled-coil region" evidence="12">
    <location>
        <begin position="467"/>
        <end position="494"/>
    </location>
</feature>
<evidence type="ECO:0000256" key="10">
    <source>
        <dbReference type="ARBA" id="ARBA00023212"/>
    </source>
</evidence>
<dbReference type="SUPFAM" id="SSF52540">
    <property type="entry name" value="P-loop containing nucleoside triphosphate hydrolases"/>
    <property type="match status" value="1"/>
</dbReference>
<feature type="coiled-coil region" evidence="12">
    <location>
        <begin position="765"/>
        <end position="792"/>
    </location>
</feature>
<feature type="compositionally biased region" description="Low complexity" evidence="13">
    <location>
        <begin position="1309"/>
        <end position="1339"/>
    </location>
</feature>
<keyword evidence="2" id="KW-0963">Cytoplasm</keyword>
<feature type="domain" description="Kinesin motor" evidence="14">
    <location>
        <begin position="5"/>
        <end position="350"/>
    </location>
</feature>
<feature type="compositionally biased region" description="Basic and acidic residues" evidence="13">
    <location>
        <begin position="689"/>
        <end position="703"/>
    </location>
</feature>
<dbReference type="SMART" id="SM00129">
    <property type="entry name" value="KISc"/>
    <property type="match status" value="1"/>
</dbReference>
<feature type="region of interest" description="Disordered" evidence="13">
    <location>
        <begin position="501"/>
        <end position="580"/>
    </location>
</feature>
<feature type="binding site" evidence="11">
    <location>
        <begin position="84"/>
        <end position="91"/>
    </location>
    <ligand>
        <name>ATP</name>
        <dbReference type="ChEBI" id="CHEBI:30616"/>
    </ligand>
</feature>
<dbReference type="GO" id="GO:0051231">
    <property type="term" value="P:spindle elongation"/>
    <property type="evidence" value="ECO:0007669"/>
    <property type="project" value="TreeGrafter"/>
</dbReference>
<dbReference type="InterPro" id="IPR027640">
    <property type="entry name" value="Kinesin-like_fam"/>
</dbReference>
<evidence type="ECO:0000256" key="3">
    <source>
        <dbReference type="ARBA" id="ARBA00022574"/>
    </source>
</evidence>
<sequence>MTSTAVRVGLRARPLTEKERLSNCTECISYIPNEPQILIGTDKSFTYDYVFDSNTDQASVYSTAAHPLVQKFMEGFNATILAYGQTGSGKTYSMGTGLEHTNNPDHEGIVPRCIVDLFDKLESRAQEETDFTYEIAVSFLELYNEELIDLLNPATSQKRKGNANSIANTTEVTIREDIAGNIYWSGVREEPCQDPEQVLGFLAKGSLCRTTGSTDMNTVSSRSHAIFSVILKQNQPDQDGSTKSLTSKFHFVDLAGSERLKRTNAQGDRAKEGIAINSGLLALGNVISALGDESRRSAHVPYRDSKLTRLLQDSLGGNSQTLMLACVSPADSNFMETLNTLKYANRARNIKNRVTINQDFAGNSIEINQLRSLVARLRMEITALRAEKTGDSFADSIQRDDHTIALKKENARLRERIDDLSAHLIQATSERDTLIMERELDEFVTPSQDNNNNPTPPSTQANVHPIIAQYQKTIQDLNNELADTRDRLSFLEAMKPAMDIARANFSGTTTTTTTTSRRPRKDPSTSTSQRRKRHHRRRRGANGRMNPSTSLTTSNSNGTRSARSRHHKLKATASHATTRYQDIDEDEGFVNDVQDENIRQEVRDSIAKARDEIKKGMQVLELIKPLDDTAKAWEEELKMFEDEEHRLNMERQSSDEGHYSASPSPVNDNGEDDDLLQELEHLAVPTWEDPVKPTQKQENDGKSETTTTEQSIDSKSSAFEQLQQQVDKTNPQMARMLHQIQSDIKVKQELVSHLEKSETEYAFMRRKFDDKIAYFQSQLAELQRERDEALDRTKSRFSINKSNKTDMALQQREKQQLIDIRHAYEAKMKHLLCEIQDLRRKYSQMTSTMQATRNQNETLLRSLRANVETLQVEKKRMVKRMKAEAERVREQMSTQERRIHQLQRLQAEANMAKQRLEREHENQKLMLKKRSEEIMVNQAQLKQLVNVLKKAVREGGILDERLLGRVSHIVGGSFAIVARRGGFGYNNNGRRRGTKRVNPIPVQVRATRKKELLDKALGQFIQGKQAVAEMEQLLVRRERLATEKVELLEERKQIYMAEKENADTTGEPMDTMAIELMDERIDLMSAEISYLSARIRALQSEAAGDDTMGQSDDNNNNHGGTTNSRVEKHVTFADEIITDPQPTDEWADMDAFEEHYNVPSNAAPEVAYDVTVKLLKSLEPDECRRITEALVDDIMSLRMNECNRQSMQQNLEKTVMDLRRTLIVMKRAAIATTVENERRIRKLEELRDGGVIDRSKSPIDVKIEEYITSGNTIFDKIYEDGIRGLINTTPEPGMEDEDVDLVMSNQSNGDVVTGGSSSRSSVVSSGTLSTGDGGSSRSSGCERGSPKPPKSLRVNKTPIPGGGQRETTPSPDRFYNMIQKRLSWQQQRTGGSESPVPITMISPAEFARYTADRDSSTSSIRSNHLRRSSVQSDFSSSLNSWNNTSSSSSLQQHRKPRHRASLRELSQEGLFEQYPPPLPPSSPLANYSTQTRQQYRRQTVPMVEHRSMTPNSGNVFDRLAQTPTRASRAKMSSQRHSSGSFEELRQRWDSIQQQQQQERVHSPVAAAVY</sequence>
<evidence type="ECO:0000256" key="12">
    <source>
        <dbReference type="SAM" id="Coils"/>
    </source>
</evidence>
<evidence type="ECO:0000256" key="1">
    <source>
        <dbReference type="ARBA" id="ARBA00004245"/>
    </source>
</evidence>
<dbReference type="GO" id="GO:0005524">
    <property type="term" value="F:ATP binding"/>
    <property type="evidence" value="ECO:0007669"/>
    <property type="project" value="UniProtKB-UniRule"/>
</dbReference>
<feature type="region of interest" description="Disordered" evidence="13">
    <location>
        <begin position="1550"/>
        <end position="1569"/>
    </location>
</feature>
<dbReference type="GO" id="GO:0008017">
    <property type="term" value="F:microtubule binding"/>
    <property type="evidence" value="ECO:0007669"/>
    <property type="project" value="InterPro"/>
</dbReference>
<feature type="region of interest" description="Disordered" evidence="13">
    <location>
        <begin position="1412"/>
        <end position="1460"/>
    </location>
</feature>
<dbReference type="InterPro" id="IPR036961">
    <property type="entry name" value="Kinesin_motor_dom_sf"/>
</dbReference>
<comment type="subcellular location">
    <subcellularLocation>
        <location evidence="1">Cytoplasm</location>
        <location evidence="1">Cytoskeleton</location>
    </subcellularLocation>
</comment>
<feature type="coiled-coil region" evidence="12">
    <location>
        <begin position="821"/>
        <end position="933"/>
    </location>
</feature>
<feature type="region of interest" description="Disordered" evidence="13">
    <location>
        <begin position="684"/>
        <end position="724"/>
    </location>
</feature>
<feature type="coiled-coil region" evidence="12">
    <location>
        <begin position="367"/>
        <end position="430"/>
    </location>
</feature>
<dbReference type="GO" id="GO:0007018">
    <property type="term" value="P:microtubule-based movement"/>
    <property type="evidence" value="ECO:0007669"/>
    <property type="project" value="InterPro"/>
</dbReference>
<evidence type="ECO:0000259" key="14">
    <source>
        <dbReference type="PROSITE" id="PS50067"/>
    </source>
</evidence>
<keyword evidence="6 11" id="KW-0547">Nucleotide-binding</keyword>
<gene>
    <name evidence="15" type="ORF">LRAMOSA02648</name>
</gene>
<organism evidence="15">
    <name type="scientific">Lichtheimia ramosa</name>
    <dbReference type="NCBI Taxonomy" id="688394"/>
    <lineage>
        <taxon>Eukaryota</taxon>
        <taxon>Fungi</taxon>
        <taxon>Fungi incertae sedis</taxon>
        <taxon>Mucoromycota</taxon>
        <taxon>Mucoromycotina</taxon>
        <taxon>Mucoromycetes</taxon>
        <taxon>Mucorales</taxon>
        <taxon>Lichtheimiaceae</taxon>
        <taxon>Lichtheimia</taxon>
    </lineage>
</organism>
<feature type="compositionally biased region" description="Low complexity" evidence="13">
    <location>
        <begin position="1111"/>
        <end position="1124"/>
    </location>
</feature>
<feature type="region of interest" description="Disordered" evidence="13">
    <location>
        <begin position="1102"/>
        <end position="1124"/>
    </location>
</feature>
<keyword evidence="7 11" id="KW-0067">ATP-binding</keyword>
<keyword evidence="8 12" id="KW-0175">Coiled coil</keyword>
<evidence type="ECO:0000313" key="15">
    <source>
        <dbReference type="EMBL" id="CDS09971.1"/>
    </source>
</evidence>
<dbReference type="PANTHER" id="PTHR47969:SF15">
    <property type="entry name" value="CHROMOSOME-ASSOCIATED KINESIN KIF4A-RELATED"/>
    <property type="match status" value="1"/>
</dbReference>
<feature type="region of interest" description="Disordered" evidence="13">
    <location>
        <begin position="648"/>
        <end position="672"/>
    </location>
</feature>
<reference evidence="15" key="1">
    <citation type="journal article" date="2014" name="Genome Announc.">
        <title>De novo whole-genome sequence and genome annotation of Lichtheimia ramosa.</title>
        <authorList>
            <person name="Linde J."/>
            <person name="Schwartze V."/>
            <person name="Binder U."/>
            <person name="Lass-Florl C."/>
            <person name="Voigt K."/>
            <person name="Horn F."/>
        </authorList>
    </citation>
    <scope>NUCLEOTIDE SEQUENCE</scope>
    <source>
        <strain evidence="15">JMRC FSU:6197</strain>
    </source>
</reference>
<dbReference type="EMBL" id="LK023335">
    <property type="protein sequence ID" value="CDS09971.1"/>
    <property type="molecule type" value="Genomic_DNA"/>
</dbReference>
<dbReference type="GO" id="GO:0005875">
    <property type="term" value="C:microtubule associated complex"/>
    <property type="evidence" value="ECO:0007669"/>
    <property type="project" value="TreeGrafter"/>
</dbReference>
<dbReference type="Pfam" id="PF00225">
    <property type="entry name" value="Kinesin"/>
    <property type="match status" value="1"/>
</dbReference>
<dbReference type="Pfam" id="PF25764">
    <property type="entry name" value="KIF21A_4th"/>
    <property type="match status" value="1"/>
</dbReference>
<dbReference type="CDD" id="cd01372">
    <property type="entry name" value="KISc_KIF4"/>
    <property type="match status" value="1"/>
</dbReference>
<comment type="similarity">
    <text evidence="11">Belongs to the TRAFAC class myosin-kinesin ATPase superfamily. Kinesin family.</text>
</comment>